<evidence type="ECO:0000256" key="1">
    <source>
        <dbReference type="SAM" id="MobiDB-lite"/>
    </source>
</evidence>
<organism evidence="2 3">
    <name type="scientific">Caerostris extrusa</name>
    <name type="common">Bark spider</name>
    <name type="synonym">Caerostris bankana</name>
    <dbReference type="NCBI Taxonomy" id="172846"/>
    <lineage>
        <taxon>Eukaryota</taxon>
        <taxon>Metazoa</taxon>
        <taxon>Ecdysozoa</taxon>
        <taxon>Arthropoda</taxon>
        <taxon>Chelicerata</taxon>
        <taxon>Arachnida</taxon>
        <taxon>Araneae</taxon>
        <taxon>Araneomorphae</taxon>
        <taxon>Entelegynae</taxon>
        <taxon>Araneoidea</taxon>
        <taxon>Araneidae</taxon>
        <taxon>Caerostris</taxon>
    </lineage>
</organism>
<evidence type="ECO:0000313" key="2">
    <source>
        <dbReference type="EMBL" id="GIY93650.1"/>
    </source>
</evidence>
<protein>
    <submittedName>
        <fullName evidence="2">Uncharacterized protein</fullName>
    </submittedName>
</protein>
<proteinExistence type="predicted"/>
<dbReference type="Proteomes" id="UP001054945">
    <property type="component" value="Unassembled WGS sequence"/>
</dbReference>
<name>A0AAV4XHE4_CAEEX</name>
<sequence>MTFIKTEHSFLSQNFGAHWSLRKAKKNKTFLQRSRRRRRRPRKKKKGNRPIFFFSNICYCEDSNREGFRDELSHSKVSTVCHS</sequence>
<keyword evidence="3" id="KW-1185">Reference proteome</keyword>
<feature type="region of interest" description="Disordered" evidence="1">
    <location>
        <begin position="26"/>
        <end position="48"/>
    </location>
</feature>
<gene>
    <name evidence="2" type="ORF">CEXT_71091</name>
</gene>
<comment type="caution">
    <text evidence="2">The sequence shown here is derived from an EMBL/GenBank/DDBJ whole genome shotgun (WGS) entry which is preliminary data.</text>
</comment>
<evidence type="ECO:0000313" key="3">
    <source>
        <dbReference type="Proteomes" id="UP001054945"/>
    </source>
</evidence>
<dbReference type="EMBL" id="BPLR01017686">
    <property type="protein sequence ID" value="GIY93650.1"/>
    <property type="molecule type" value="Genomic_DNA"/>
</dbReference>
<dbReference type="AlphaFoldDB" id="A0AAV4XHE4"/>
<reference evidence="2 3" key="1">
    <citation type="submission" date="2021-06" db="EMBL/GenBank/DDBJ databases">
        <title>Caerostris extrusa draft genome.</title>
        <authorList>
            <person name="Kono N."/>
            <person name="Arakawa K."/>
        </authorList>
    </citation>
    <scope>NUCLEOTIDE SEQUENCE [LARGE SCALE GENOMIC DNA]</scope>
</reference>
<accession>A0AAV4XHE4</accession>